<sequence>MGCATLYALPHSLPPTMPRFAANLSFLYPDLPFLERFEAAARDGFTAVEYLFPYAWSKQDLAARLRGNGLQQALFNAPAAGADLVSVGRAWDSGARGVLCLAERQDEFRYGMALALDYAATLECPRIHVMAGLLPNAVLRESLLQAVADRLRWACALAAEQGVTLLIEPINLRDMPGYFLNRQDHAHEILDAVAAANLQVQMDLYHCQVQEGDVATKLRRYLPTGRVGHLQIAGVPDRQEPDAGELNYHYLLALLDELGYSGWVGCEYRPRLGLQPGGTTAGLGWRQRWSF</sequence>
<proteinExistence type="inferred from homology"/>
<feature type="domain" description="Xylose isomerase-like TIM barrel" evidence="3">
    <location>
        <begin position="37"/>
        <end position="281"/>
    </location>
</feature>
<dbReference type="NCBIfam" id="NF043033">
    <property type="entry name" value="OxoTetrIsom"/>
    <property type="match status" value="1"/>
</dbReference>
<dbReference type="InterPro" id="IPR053398">
    <property type="entry name" value="HPT_OtnI_isomerases"/>
</dbReference>
<keyword evidence="1 2" id="KW-0413">Isomerase</keyword>
<dbReference type="InterPro" id="IPR036237">
    <property type="entry name" value="Xyl_isomerase-like_sf"/>
</dbReference>
<dbReference type="InterPro" id="IPR013022">
    <property type="entry name" value="Xyl_isomerase-like_TIM-brl"/>
</dbReference>
<reference evidence="4 5" key="1">
    <citation type="journal article" date="2021" name="Microbiol. Spectr.">
        <title>A Single Bacterium Capable of Oxidation and Reduction of Iron at Circumneutral pH.</title>
        <authorList>
            <person name="Kato S."/>
            <person name="Ohkuma M."/>
        </authorList>
    </citation>
    <scope>NUCLEOTIDE SEQUENCE [LARGE SCALE GENOMIC DNA]</scope>
    <source>
        <strain evidence="4 5">MIZ03</strain>
    </source>
</reference>
<evidence type="ECO:0000259" key="3">
    <source>
        <dbReference type="Pfam" id="PF01261"/>
    </source>
</evidence>
<evidence type="ECO:0000313" key="5">
    <source>
        <dbReference type="Proteomes" id="UP000824366"/>
    </source>
</evidence>
<dbReference type="PANTHER" id="PTHR43489:SF13">
    <property type="entry name" value="HYDROXYPYRUVATE ISOMERASE"/>
    <property type="match status" value="1"/>
</dbReference>
<evidence type="ECO:0000256" key="1">
    <source>
        <dbReference type="ARBA" id="ARBA00023235"/>
    </source>
</evidence>
<dbReference type="Gene3D" id="3.20.20.150">
    <property type="entry name" value="Divalent-metal-dependent TIM barrel enzymes"/>
    <property type="match status" value="1"/>
</dbReference>
<keyword evidence="5" id="KW-1185">Reference proteome</keyword>
<protein>
    <submittedName>
        <fullName evidence="4">2-oxo-tetronate isomerase</fullName>
    </submittedName>
</protein>
<dbReference type="PIRSF" id="PIRSF006241">
    <property type="entry name" value="HyI"/>
    <property type="match status" value="1"/>
</dbReference>
<dbReference type="EMBL" id="AP024238">
    <property type="protein sequence ID" value="BCO29658.1"/>
    <property type="molecule type" value="Genomic_DNA"/>
</dbReference>
<dbReference type="PANTHER" id="PTHR43489">
    <property type="entry name" value="ISOMERASE"/>
    <property type="match status" value="1"/>
</dbReference>
<dbReference type="Proteomes" id="UP000824366">
    <property type="component" value="Chromosome"/>
</dbReference>
<evidence type="ECO:0000256" key="2">
    <source>
        <dbReference type="PIRNR" id="PIRNR006241"/>
    </source>
</evidence>
<dbReference type="Pfam" id="PF01261">
    <property type="entry name" value="AP_endonuc_2"/>
    <property type="match status" value="1"/>
</dbReference>
<accession>A0ABN6DD41</accession>
<name>A0ABN6DD41_9BURK</name>
<evidence type="ECO:0000313" key="4">
    <source>
        <dbReference type="EMBL" id="BCO29658.1"/>
    </source>
</evidence>
<gene>
    <name evidence="4" type="ORF">MIZ03_4582</name>
</gene>
<dbReference type="InterPro" id="IPR050417">
    <property type="entry name" value="Sugar_Epim/Isomerase"/>
</dbReference>
<comment type="similarity">
    <text evidence="2">Belongs to the hyi family.</text>
</comment>
<organism evidence="4 5">
    <name type="scientific">Rhodoferax lithotrophicus</name>
    <dbReference type="NCBI Taxonomy" id="2798804"/>
    <lineage>
        <taxon>Bacteria</taxon>
        <taxon>Pseudomonadati</taxon>
        <taxon>Pseudomonadota</taxon>
        <taxon>Betaproteobacteria</taxon>
        <taxon>Burkholderiales</taxon>
        <taxon>Comamonadaceae</taxon>
        <taxon>Rhodoferax</taxon>
    </lineage>
</organism>
<dbReference type="SUPFAM" id="SSF51658">
    <property type="entry name" value="Xylose isomerase-like"/>
    <property type="match status" value="1"/>
</dbReference>
<dbReference type="GO" id="GO:0016853">
    <property type="term" value="F:isomerase activity"/>
    <property type="evidence" value="ECO:0007669"/>
    <property type="project" value="UniProtKB-KW"/>
</dbReference>
<dbReference type="InterPro" id="IPR026040">
    <property type="entry name" value="HyI-like"/>
</dbReference>